<feature type="transmembrane region" description="Helical" evidence="1">
    <location>
        <begin position="27"/>
        <end position="47"/>
    </location>
</feature>
<comment type="caution">
    <text evidence="2">The sequence shown here is derived from an EMBL/GenBank/DDBJ whole genome shotgun (WGS) entry which is preliminary data.</text>
</comment>
<keyword evidence="1" id="KW-1133">Transmembrane helix</keyword>
<reference evidence="2 3" key="1">
    <citation type="submission" date="2015-02" db="EMBL/GenBank/DDBJ databases">
        <title>Draft genome sequences of ten Microbacterium spp. with emphasis on heavy metal contaminated environments.</title>
        <authorList>
            <person name="Corretto E."/>
        </authorList>
    </citation>
    <scope>NUCLEOTIDE SEQUENCE [LARGE SCALE GENOMIC DNA]</scope>
    <source>
        <strain evidence="2 3">DSM 8608</strain>
    </source>
</reference>
<dbReference type="EMBL" id="JYJA01000034">
    <property type="protein sequence ID" value="KJL42541.1"/>
    <property type="molecule type" value="Genomic_DNA"/>
</dbReference>
<dbReference type="RefSeq" id="WP_084695563.1">
    <property type="nucleotide sequence ID" value="NZ_JYJA01000034.1"/>
</dbReference>
<evidence type="ECO:0000313" key="3">
    <source>
        <dbReference type="Proteomes" id="UP000034098"/>
    </source>
</evidence>
<dbReference type="Pfam" id="PF06961">
    <property type="entry name" value="DUF1294"/>
    <property type="match status" value="1"/>
</dbReference>
<accession>A0A0M2H825</accession>
<dbReference type="InterPro" id="IPR010718">
    <property type="entry name" value="DUF1294"/>
</dbReference>
<keyword evidence="3" id="KW-1185">Reference proteome</keyword>
<organism evidence="2 3">
    <name type="scientific">Microbacterium trichothecenolyticum</name>
    <name type="common">Aureobacterium trichothecenolyticum</name>
    <dbReference type="NCBI Taxonomy" id="69370"/>
    <lineage>
        <taxon>Bacteria</taxon>
        <taxon>Bacillati</taxon>
        <taxon>Actinomycetota</taxon>
        <taxon>Actinomycetes</taxon>
        <taxon>Micrococcales</taxon>
        <taxon>Microbacteriaceae</taxon>
        <taxon>Microbacterium</taxon>
    </lineage>
</organism>
<keyword evidence="1" id="KW-0472">Membrane</keyword>
<dbReference type="AlphaFoldDB" id="A0A0M2H825"/>
<sequence>MPNPRPRAPLATPERPGRDLSKPLPAALSWITLIAFAATLAGACFVFELAWWVPALYGAASIAAFAAYGIDKAAARRQANRISEQTLLILGLVGGWPGALVAQQLFRHKTRKRSFRRAFWGTVGVNVLALAAYVYLTAPALGS</sequence>
<evidence type="ECO:0000313" key="2">
    <source>
        <dbReference type="EMBL" id="KJL42541.1"/>
    </source>
</evidence>
<keyword evidence="1" id="KW-0812">Transmembrane</keyword>
<proteinExistence type="predicted"/>
<evidence type="ECO:0000256" key="1">
    <source>
        <dbReference type="SAM" id="Phobius"/>
    </source>
</evidence>
<dbReference type="Proteomes" id="UP000034098">
    <property type="component" value="Unassembled WGS sequence"/>
</dbReference>
<dbReference type="OrthoDB" id="72963at2"/>
<feature type="transmembrane region" description="Helical" evidence="1">
    <location>
        <begin position="54"/>
        <end position="75"/>
    </location>
</feature>
<evidence type="ECO:0008006" key="4">
    <source>
        <dbReference type="Google" id="ProtNLM"/>
    </source>
</evidence>
<feature type="transmembrane region" description="Helical" evidence="1">
    <location>
        <begin position="87"/>
        <end position="106"/>
    </location>
</feature>
<protein>
    <recommendedName>
        <fullName evidence="4">DUF1294 domain-containing protein</fullName>
    </recommendedName>
</protein>
<feature type="transmembrane region" description="Helical" evidence="1">
    <location>
        <begin position="118"/>
        <end position="136"/>
    </location>
</feature>
<gene>
    <name evidence="2" type="ORF">RS82_02098</name>
</gene>
<dbReference type="PATRIC" id="fig|69370.6.peg.2130"/>
<name>A0A0M2H825_MICTR</name>